<reference evidence="2 3" key="1">
    <citation type="submission" date="2019-01" db="EMBL/GenBank/DDBJ databases">
        <title>Sequencing of cultivated peanut Arachis hypogaea provides insights into genome evolution and oil improvement.</title>
        <authorList>
            <person name="Chen X."/>
        </authorList>
    </citation>
    <scope>NUCLEOTIDE SEQUENCE [LARGE SCALE GENOMIC DNA]</scope>
    <source>
        <strain evidence="3">cv. Fuhuasheng</strain>
        <tissue evidence="2">Leaves</tissue>
    </source>
</reference>
<organism evidence="2 3">
    <name type="scientific">Arachis hypogaea</name>
    <name type="common">Peanut</name>
    <dbReference type="NCBI Taxonomy" id="3818"/>
    <lineage>
        <taxon>Eukaryota</taxon>
        <taxon>Viridiplantae</taxon>
        <taxon>Streptophyta</taxon>
        <taxon>Embryophyta</taxon>
        <taxon>Tracheophyta</taxon>
        <taxon>Spermatophyta</taxon>
        <taxon>Magnoliopsida</taxon>
        <taxon>eudicotyledons</taxon>
        <taxon>Gunneridae</taxon>
        <taxon>Pentapetalae</taxon>
        <taxon>rosids</taxon>
        <taxon>fabids</taxon>
        <taxon>Fabales</taxon>
        <taxon>Fabaceae</taxon>
        <taxon>Papilionoideae</taxon>
        <taxon>50 kb inversion clade</taxon>
        <taxon>dalbergioids sensu lato</taxon>
        <taxon>Dalbergieae</taxon>
        <taxon>Pterocarpus clade</taxon>
        <taxon>Arachis</taxon>
    </lineage>
</organism>
<dbReference type="EMBL" id="SDMP01000014">
    <property type="protein sequence ID" value="RYR16700.1"/>
    <property type="molecule type" value="Genomic_DNA"/>
</dbReference>
<dbReference type="Pfam" id="PF26213">
    <property type="entry name" value="TYRAAT1_C"/>
    <property type="match status" value="1"/>
</dbReference>
<feature type="domain" description="TYRAAT2-like C-terminal" evidence="1">
    <location>
        <begin position="24"/>
        <end position="96"/>
    </location>
</feature>
<dbReference type="GO" id="GO:0006571">
    <property type="term" value="P:tyrosine biosynthetic process"/>
    <property type="evidence" value="ECO:0007669"/>
    <property type="project" value="InterPro"/>
</dbReference>
<dbReference type="GO" id="GO:0033730">
    <property type="term" value="F:arogenate dehydrogenase (NADP+) activity"/>
    <property type="evidence" value="ECO:0007669"/>
    <property type="project" value="InterPro"/>
</dbReference>
<dbReference type="AlphaFoldDB" id="A0A444ZR71"/>
<dbReference type="InterPro" id="IPR059064">
    <property type="entry name" value="TYRAAT2_C"/>
</dbReference>
<keyword evidence="3" id="KW-1185">Reference proteome</keyword>
<sequence>MSCAAHNWHAAGSQFVAHTTRRLLEKLGLEKTPINTKGYETLLSLVENTVGDSFDLYYGLFLNNLNAMEQLERFHLAFESLKKQLFSRLHNIHQKQLFENEEQILALPKRSILPEKSEDSDAPHSRFPFVASTLASILQESFQRVTVVILATHLHHPATFSNKRIEKLLIARNTVLFVEDSILLKDEWEAGPSVTCRLRSEHRVSVEDVKIGGEELKEELLGEFFDGEDVNEGSVALEALEREHEEHALR</sequence>
<dbReference type="PANTHER" id="PTHR43207:SF8">
    <property type="entry name" value="AROGENATE DEHYDROGENASE 1, CHLOROPLASTIC"/>
    <property type="match status" value="1"/>
</dbReference>
<evidence type="ECO:0000259" key="1">
    <source>
        <dbReference type="Pfam" id="PF26213"/>
    </source>
</evidence>
<comment type="caution">
    <text evidence="2">The sequence shown here is derived from an EMBL/GenBank/DDBJ whole genome shotgun (WGS) entry which is preliminary data.</text>
</comment>
<evidence type="ECO:0000313" key="2">
    <source>
        <dbReference type="EMBL" id="RYR16700.1"/>
    </source>
</evidence>
<evidence type="ECO:0000313" key="3">
    <source>
        <dbReference type="Proteomes" id="UP000289738"/>
    </source>
</evidence>
<protein>
    <recommendedName>
        <fullName evidence="1">TYRAAT2-like C-terminal domain-containing protein</fullName>
    </recommendedName>
</protein>
<gene>
    <name evidence="2" type="ORF">Ahy_B04g073736</name>
</gene>
<name>A0A444ZR71_ARAHY</name>
<dbReference type="PANTHER" id="PTHR43207">
    <property type="entry name" value="AROGENATE DEHYDROGENASE-RELATED"/>
    <property type="match status" value="1"/>
</dbReference>
<dbReference type="Proteomes" id="UP000289738">
    <property type="component" value="Chromosome B04"/>
</dbReference>
<accession>A0A444ZR71</accession>
<proteinExistence type="predicted"/>
<dbReference type="InterPro" id="IPR045011">
    <property type="entry name" value="TYRAAT1/2"/>
</dbReference>